<evidence type="ECO:0000313" key="1">
    <source>
        <dbReference type="EMBL" id="KAJ7760672.1"/>
    </source>
</evidence>
<name>A0AAD7JAF6_9AGAR</name>
<keyword evidence="2" id="KW-1185">Reference proteome</keyword>
<dbReference type="EMBL" id="JARJLG010000048">
    <property type="protein sequence ID" value="KAJ7760672.1"/>
    <property type="molecule type" value="Genomic_DNA"/>
</dbReference>
<protein>
    <submittedName>
        <fullName evidence="1">Uncharacterized protein</fullName>
    </submittedName>
</protein>
<accession>A0AAD7JAF6</accession>
<sequence length="152" mass="16854">MLLEDDFPLCSARGRDYLARVMQELERGRSPEYLERRGAFVGTGGSGLIFHCSVLSIVYTVLKLHANTQSALPVDVLRRPADLVMQDCLLGIDPLCPRLSPGGNLVITSRLIIDHIGAVSSTTPGRLYGQDQWRCGWRHPFHGRDEVDVVVV</sequence>
<dbReference type="Proteomes" id="UP001215280">
    <property type="component" value="Unassembled WGS sequence"/>
</dbReference>
<gene>
    <name evidence="1" type="ORF">DFH07DRAFT_740727</name>
</gene>
<proteinExistence type="predicted"/>
<evidence type="ECO:0000313" key="2">
    <source>
        <dbReference type="Proteomes" id="UP001215280"/>
    </source>
</evidence>
<organism evidence="1 2">
    <name type="scientific">Mycena maculata</name>
    <dbReference type="NCBI Taxonomy" id="230809"/>
    <lineage>
        <taxon>Eukaryota</taxon>
        <taxon>Fungi</taxon>
        <taxon>Dikarya</taxon>
        <taxon>Basidiomycota</taxon>
        <taxon>Agaricomycotina</taxon>
        <taxon>Agaricomycetes</taxon>
        <taxon>Agaricomycetidae</taxon>
        <taxon>Agaricales</taxon>
        <taxon>Marasmiineae</taxon>
        <taxon>Mycenaceae</taxon>
        <taxon>Mycena</taxon>
    </lineage>
</organism>
<comment type="caution">
    <text evidence="1">The sequence shown here is derived from an EMBL/GenBank/DDBJ whole genome shotgun (WGS) entry which is preliminary data.</text>
</comment>
<dbReference type="AlphaFoldDB" id="A0AAD7JAF6"/>
<reference evidence="1" key="1">
    <citation type="submission" date="2023-03" db="EMBL/GenBank/DDBJ databases">
        <title>Massive genome expansion in bonnet fungi (Mycena s.s.) driven by repeated elements and novel gene families across ecological guilds.</title>
        <authorList>
            <consortium name="Lawrence Berkeley National Laboratory"/>
            <person name="Harder C.B."/>
            <person name="Miyauchi S."/>
            <person name="Viragh M."/>
            <person name="Kuo A."/>
            <person name="Thoen E."/>
            <person name="Andreopoulos B."/>
            <person name="Lu D."/>
            <person name="Skrede I."/>
            <person name="Drula E."/>
            <person name="Henrissat B."/>
            <person name="Morin E."/>
            <person name="Kohler A."/>
            <person name="Barry K."/>
            <person name="LaButti K."/>
            <person name="Morin E."/>
            <person name="Salamov A."/>
            <person name="Lipzen A."/>
            <person name="Mereny Z."/>
            <person name="Hegedus B."/>
            <person name="Baldrian P."/>
            <person name="Stursova M."/>
            <person name="Weitz H."/>
            <person name="Taylor A."/>
            <person name="Grigoriev I.V."/>
            <person name="Nagy L.G."/>
            <person name="Martin F."/>
            <person name="Kauserud H."/>
        </authorList>
    </citation>
    <scope>NUCLEOTIDE SEQUENCE</scope>
    <source>
        <strain evidence="1">CBHHK188m</strain>
    </source>
</reference>